<proteinExistence type="predicted"/>
<dbReference type="AlphaFoldDB" id="A0A5W1Z7P5"/>
<comment type="caution">
    <text evidence="1">The sequence shown here is derived from an EMBL/GenBank/DDBJ whole genome shotgun (WGS) entry which is preliminary data.</text>
</comment>
<reference evidence="1" key="1">
    <citation type="submission" date="2018-06" db="EMBL/GenBank/DDBJ databases">
        <authorList>
            <person name="Ashton P.M."/>
            <person name="Dallman T."/>
            <person name="Nair S."/>
            <person name="De Pinna E."/>
            <person name="Peters T."/>
            <person name="Grant K."/>
        </authorList>
    </citation>
    <scope>NUCLEOTIDE SEQUENCE</scope>
    <source>
        <strain evidence="1">253904</strain>
    </source>
</reference>
<organism evidence="1">
    <name type="scientific">Salmonella newport</name>
    <dbReference type="NCBI Taxonomy" id="108619"/>
    <lineage>
        <taxon>Bacteria</taxon>
        <taxon>Pseudomonadati</taxon>
        <taxon>Pseudomonadota</taxon>
        <taxon>Gammaproteobacteria</taxon>
        <taxon>Enterobacterales</taxon>
        <taxon>Enterobacteriaceae</taxon>
        <taxon>Salmonella</taxon>
    </lineage>
</organism>
<protein>
    <submittedName>
        <fullName evidence="1">Uncharacterized protein</fullName>
    </submittedName>
</protein>
<dbReference type="EMBL" id="AAHHZF010000035">
    <property type="protein sequence ID" value="EBW3121586.1"/>
    <property type="molecule type" value="Genomic_DNA"/>
</dbReference>
<evidence type="ECO:0000313" key="1">
    <source>
        <dbReference type="EMBL" id="EBW3121586.1"/>
    </source>
</evidence>
<gene>
    <name evidence="1" type="ORF">DPD27_24915</name>
</gene>
<sequence length="99" mass="11368">MANKLVNAELVLDVFKKHGAYITLFDVNETVKYCNKNSGEMQCGLDPEGWAYRLAKEEAYQQECEAQEATCDYVHFDHRNQERTAEIYLVPESGEGENE</sequence>
<accession>A0A5W1Z7P5</accession>
<name>A0A5W1Z7P5_SALNE</name>